<dbReference type="Proteomes" id="UP000712157">
    <property type="component" value="Unassembled WGS sequence"/>
</dbReference>
<dbReference type="Pfam" id="PF08011">
    <property type="entry name" value="PDDEXK_9"/>
    <property type="match status" value="1"/>
</dbReference>
<accession>A0A949NIC2</accession>
<evidence type="ECO:0000313" key="2">
    <source>
        <dbReference type="Proteomes" id="UP000712157"/>
    </source>
</evidence>
<dbReference type="RefSeq" id="WP_238722088.1">
    <property type="nucleotide sequence ID" value="NZ_JAHQCW010000022.1"/>
</dbReference>
<keyword evidence="2" id="KW-1185">Reference proteome</keyword>
<protein>
    <submittedName>
        <fullName evidence="1">PD-(D/E)XK nuclease domain-containing protein</fullName>
    </submittedName>
</protein>
<dbReference type="InterPro" id="IPR012547">
    <property type="entry name" value="PDDEXK_9"/>
</dbReference>
<gene>
    <name evidence="1" type="ORF">KTH89_13760</name>
</gene>
<reference evidence="1" key="1">
    <citation type="submission" date="2021-06" db="EMBL/GenBank/DDBJ databases">
        <title>Description of novel taxa of the family Lachnospiraceae.</title>
        <authorList>
            <person name="Chaplin A.V."/>
            <person name="Sokolova S.R."/>
            <person name="Pikina A.P."/>
            <person name="Korzhanova M."/>
            <person name="Belova V."/>
            <person name="Korostin D."/>
            <person name="Efimov B.A."/>
        </authorList>
    </citation>
    <scope>NUCLEOTIDE SEQUENCE</scope>
    <source>
        <strain evidence="1">ASD5720</strain>
    </source>
</reference>
<sequence>MSGLQKQLQKFLLQTISSHDAASESFYHGMVIGLCAIMNNMYYVSSNRESGAGRYDVQLLPHNKVLPGILIELKVLRETVPETEISERLKKLCHAALQQIETKNYAVSMREQGVQQIMKFGIAFYKKRVEIVCRMGDEPGRKD</sequence>
<proteinExistence type="predicted"/>
<organism evidence="1 2">
    <name type="scientific">Diplocloster agilis</name>
    <dbReference type="NCBI Taxonomy" id="2850323"/>
    <lineage>
        <taxon>Bacteria</taxon>
        <taxon>Bacillati</taxon>
        <taxon>Bacillota</taxon>
        <taxon>Clostridia</taxon>
        <taxon>Lachnospirales</taxon>
        <taxon>Lachnospiraceae</taxon>
        <taxon>Diplocloster</taxon>
    </lineage>
</organism>
<evidence type="ECO:0000313" key="1">
    <source>
        <dbReference type="EMBL" id="MBU9737610.1"/>
    </source>
</evidence>
<dbReference type="AlphaFoldDB" id="A0A949NIC2"/>
<comment type="caution">
    <text evidence="1">The sequence shown here is derived from an EMBL/GenBank/DDBJ whole genome shotgun (WGS) entry which is preliminary data.</text>
</comment>
<dbReference type="EMBL" id="JAHQCW010000022">
    <property type="protein sequence ID" value="MBU9737610.1"/>
    <property type="molecule type" value="Genomic_DNA"/>
</dbReference>
<name>A0A949NIC2_9FIRM</name>